<feature type="compositionally biased region" description="Low complexity" evidence="1">
    <location>
        <begin position="300"/>
        <end position="317"/>
    </location>
</feature>
<feature type="region of interest" description="Disordered" evidence="1">
    <location>
        <begin position="403"/>
        <end position="430"/>
    </location>
</feature>
<proteinExistence type="predicted"/>
<evidence type="ECO:0000256" key="2">
    <source>
        <dbReference type="SAM" id="Phobius"/>
    </source>
</evidence>
<evidence type="ECO:0000313" key="4">
    <source>
        <dbReference type="Proteomes" id="UP000258016"/>
    </source>
</evidence>
<dbReference type="EMBL" id="CP020083">
    <property type="protein sequence ID" value="ASR50778.1"/>
    <property type="molecule type" value="Genomic_DNA"/>
</dbReference>
<dbReference type="RefSeq" id="WP_117351588.1">
    <property type="nucleotide sequence ID" value="NZ_CP020083.1"/>
</dbReference>
<keyword evidence="4" id="KW-1185">Reference proteome</keyword>
<evidence type="ECO:0000313" key="3">
    <source>
        <dbReference type="EMBL" id="ASR50778.1"/>
    </source>
</evidence>
<keyword evidence="2" id="KW-0812">Transmembrane</keyword>
<feature type="region of interest" description="Disordered" evidence="1">
    <location>
        <begin position="268"/>
        <end position="347"/>
    </location>
</feature>
<feature type="transmembrane region" description="Helical" evidence="2">
    <location>
        <begin position="183"/>
        <end position="204"/>
    </location>
</feature>
<name>A0ABM6M4G1_9SPHN</name>
<dbReference type="GeneID" id="303484777"/>
<organism evidence="3 4">
    <name type="scientific">Blastomonas fulva</name>
    <dbReference type="NCBI Taxonomy" id="1550728"/>
    <lineage>
        <taxon>Bacteria</taxon>
        <taxon>Pseudomonadati</taxon>
        <taxon>Pseudomonadota</taxon>
        <taxon>Alphaproteobacteria</taxon>
        <taxon>Sphingomonadales</taxon>
        <taxon>Sphingomonadaceae</taxon>
        <taxon>Blastomonas</taxon>
    </lineage>
</organism>
<feature type="compositionally biased region" description="Polar residues" evidence="1">
    <location>
        <begin position="420"/>
        <end position="430"/>
    </location>
</feature>
<sequence>MRLLQEEQYISRIYYESMRDNFEGYAWKAEDAEIADGADLSESNAMKRAMLADLKTEFAALDPLQGNNPTLGQLFKIELALVWLVPKTALQARFWTIEDRFRRVVPTSVIASYEASFAPGWIDALPDEVLRQRARNLLDVIHANYLINLARENSIRRLMVIVGASAVLVMLLGTIFISLEAEMAQHGLVAIIAAGMLGAMISILQRLQKATSRDAMVEDGIFELIGLRIGWVSVLSSIGIGGVFALFLYILAAANLLEALLPDFSAPDTPTGTGGSDELATEGKSASDRIGSASDQTANGVVDSGSDASSAEGASDSQPAASGDPAPTSEASLAPQTEREGNNPTGAAICKDSKDACRTWVERVTLSLGMHDTAQFYKMVALAFVSGFAERFVPDIINKLAKQNPAAETGPASLAASPGNAKSDNTPATG</sequence>
<feature type="transmembrane region" description="Helical" evidence="2">
    <location>
        <begin position="158"/>
        <end position="177"/>
    </location>
</feature>
<evidence type="ECO:0000256" key="1">
    <source>
        <dbReference type="SAM" id="MobiDB-lite"/>
    </source>
</evidence>
<dbReference type="Proteomes" id="UP000258016">
    <property type="component" value="Chromosome"/>
</dbReference>
<protein>
    <submittedName>
        <fullName evidence="3">Uncharacterized protein</fullName>
    </submittedName>
</protein>
<gene>
    <name evidence="3" type="ORF">B5J99_04215</name>
</gene>
<feature type="transmembrane region" description="Helical" evidence="2">
    <location>
        <begin position="225"/>
        <end position="252"/>
    </location>
</feature>
<keyword evidence="2" id="KW-1133">Transmembrane helix</keyword>
<reference evidence="3 4" key="1">
    <citation type="submission" date="2017-03" db="EMBL/GenBank/DDBJ databases">
        <title>Complete genome sequence of Blastomonas fulva degrading microcsystin LR.</title>
        <authorList>
            <person name="Lee H.-g."/>
            <person name="Jin L."/>
            <person name="oh H.-M."/>
        </authorList>
    </citation>
    <scope>NUCLEOTIDE SEQUENCE [LARGE SCALE GENOMIC DNA]</scope>
    <source>
        <strain evidence="3 4">T2</strain>
    </source>
</reference>
<keyword evidence="2" id="KW-0472">Membrane</keyword>
<accession>A0ABM6M4G1</accession>